<dbReference type="WBParaSite" id="SMUV_0000450101-mRNA-1">
    <property type="protein sequence ID" value="SMUV_0000450101-mRNA-1"/>
    <property type="gene ID" value="SMUV_0000450101"/>
</dbReference>
<organism evidence="2 3">
    <name type="scientific">Syphacia muris</name>
    <dbReference type="NCBI Taxonomy" id="451379"/>
    <lineage>
        <taxon>Eukaryota</taxon>
        <taxon>Metazoa</taxon>
        <taxon>Ecdysozoa</taxon>
        <taxon>Nematoda</taxon>
        <taxon>Chromadorea</taxon>
        <taxon>Rhabditida</taxon>
        <taxon>Spirurina</taxon>
        <taxon>Oxyuridomorpha</taxon>
        <taxon>Oxyuroidea</taxon>
        <taxon>Oxyuridae</taxon>
        <taxon>Syphacia</taxon>
    </lineage>
</organism>
<proteinExistence type="predicted"/>
<evidence type="ECO:0000256" key="1">
    <source>
        <dbReference type="SAM" id="Coils"/>
    </source>
</evidence>
<sequence>MSRTFYTNIVTSTDGQEIVFFVAAQSSPSARVSITAASSGEVWIKNYTSKEWEELLKEEEINSTSELFRNLSSNDTITSVEFTDDALKLTWSAVDEDGLYEEIFASELLLQKDVGIFNVLKEVLLTTETFHSRAFSAEDQLEIVNSKLDTTIELVKDLQEKKNNLERDLIKKFAAIMNNEAVEDC</sequence>
<evidence type="ECO:0000313" key="2">
    <source>
        <dbReference type="Proteomes" id="UP000046393"/>
    </source>
</evidence>
<protein>
    <submittedName>
        <fullName evidence="3">GOLD domain-containing protein</fullName>
    </submittedName>
</protein>
<keyword evidence="2" id="KW-1185">Reference proteome</keyword>
<dbReference type="Proteomes" id="UP000046393">
    <property type="component" value="Unplaced"/>
</dbReference>
<reference evidence="3" key="1">
    <citation type="submission" date="2017-02" db="UniProtKB">
        <authorList>
            <consortium name="WormBaseParasite"/>
        </authorList>
    </citation>
    <scope>IDENTIFICATION</scope>
</reference>
<keyword evidence="1" id="KW-0175">Coiled coil</keyword>
<name>A0A0N5AJ75_9BILA</name>
<dbReference type="AlphaFoldDB" id="A0A0N5AJ75"/>
<evidence type="ECO:0000313" key="3">
    <source>
        <dbReference type="WBParaSite" id="SMUV_0000450101-mRNA-1"/>
    </source>
</evidence>
<feature type="coiled-coil region" evidence="1">
    <location>
        <begin position="141"/>
        <end position="175"/>
    </location>
</feature>
<accession>A0A0N5AJ75</accession>